<dbReference type="HOGENOM" id="CLU_204727_0_0_3"/>
<dbReference type="eggNOG" id="ENOG5033A65">
    <property type="taxonomic scope" value="Bacteria"/>
</dbReference>
<protein>
    <submittedName>
        <fullName evidence="2">Uncharacterized protein</fullName>
    </submittedName>
</protein>
<feature type="transmembrane region" description="Helical" evidence="1">
    <location>
        <begin position="9"/>
        <end position="29"/>
    </location>
</feature>
<reference evidence="3" key="1">
    <citation type="journal article" date="2011" name="MBio">
        <title>Novel metabolic attributes of the genus Cyanothece, comprising a group of unicellular nitrogen-fixing Cyanobacteria.</title>
        <authorList>
            <person name="Bandyopadhyay A."/>
            <person name="Elvitigala T."/>
            <person name="Welsh E."/>
            <person name="Stockel J."/>
            <person name="Liberton M."/>
            <person name="Min H."/>
            <person name="Sherman L.A."/>
            <person name="Pakrasi H.B."/>
        </authorList>
    </citation>
    <scope>NUCLEOTIDE SEQUENCE [LARGE SCALE GENOMIC DNA]</scope>
    <source>
        <strain evidence="3">PCC 7424</strain>
    </source>
</reference>
<evidence type="ECO:0000256" key="1">
    <source>
        <dbReference type="SAM" id="Phobius"/>
    </source>
</evidence>
<dbReference type="KEGG" id="cyc:PCC7424_2153"/>
<dbReference type="AlphaFoldDB" id="B7KGA9"/>
<dbReference type="EMBL" id="CP001291">
    <property type="protein sequence ID" value="ACK70580.1"/>
    <property type="molecule type" value="Genomic_DNA"/>
</dbReference>
<dbReference type="RefSeq" id="WP_015954186.1">
    <property type="nucleotide sequence ID" value="NC_011729.1"/>
</dbReference>
<dbReference type="OrthoDB" id="468246at2"/>
<proteinExistence type="predicted"/>
<dbReference type="Proteomes" id="UP000002384">
    <property type="component" value="Chromosome"/>
</dbReference>
<feature type="transmembrane region" description="Helical" evidence="1">
    <location>
        <begin position="35"/>
        <end position="56"/>
    </location>
</feature>
<gene>
    <name evidence="2" type="ordered locus">PCC7424_2153</name>
</gene>
<keyword evidence="1" id="KW-1133">Transmembrane helix</keyword>
<keyword evidence="3" id="KW-1185">Reference proteome</keyword>
<evidence type="ECO:0000313" key="2">
    <source>
        <dbReference type="EMBL" id="ACK70580.1"/>
    </source>
</evidence>
<keyword evidence="1" id="KW-0472">Membrane</keyword>
<organism evidence="2 3">
    <name type="scientific">Gloeothece citriformis (strain PCC 7424)</name>
    <name type="common">Cyanothece sp. (strain PCC 7424)</name>
    <dbReference type="NCBI Taxonomy" id="65393"/>
    <lineage>
        <taxon>Bacteria</taxon>
        <taxon>Bacillati</taxon>
        <taxon>Cyanobacteriota</taxon>
        <taxon>Cyanophyceae</taxon>
        <taxon>Oscillatoriophycideae</taxon>
        <taxon>Chroococcales</taxon>
        <taxon>Aphanothecaceae</taxon>
        <taxon>Gloeothece</taxon>
        <taxon>Gloeothece citriformis</taxon>
    </lineage>
</organism>
<accession>B7KGA9</accession>
<keyword evidence="1" id="KW-0812">Transmembrane</keyword>
<sequence>MSDPPIDLTLYWLLTFHCFLGGLGATIAWRKGRNLPFWLILGLIAGTAVFFVALLMKPKK</sequence>
<name>B7KGA9_GLOC7</name>
<evidence type="ECO:0000313" key="3">
    <source>
        <dbReference type="Proteomes" id="UP000002384"/>
    </source>
</evidence>